<feature type="compositionally biased region" description="Basic residues" evidence="1">
    <location>
        <begin position="72"/>
        <end position="82"/>
    </location>
</feature>
<proteinExistence type="predicted"/>
<dbReference type="Proteomes" id="UP000283210">
    <property type="component" value="Unassembled WGS sequence"/>
</dbReference>
<feature type="region of interest" description="Disordered" evidence="1">
    <location>
        <begin position="69"/>
        <end position="112"/>
    </location>
</feature>
<evidence type="ECO:0000313" key="2">
    <source>
        <dbReference type="EMBL" id="RVE55637.1"/>
    </source>
</evidence>
<feature type="compositionally biased region" description="Basic and acidic residues" evidence="1">
    <location>
        <begin position="458"/>
        <end position="468"/>
    </location>
</feature>
<reference evidence="2 3" key="1">
    <citation type="submission" date="2018-11" db="EMBL/GenBank/DDBJ databases">
        <authorList>
            <person name="Lopez-Roques C."/>
            <person name="Donnadieu C."/>
            <person name="Bouchez O."/>
            <person name="Klopp C."/>
            <person name="Cabau C."/>
            <person name="Zahm M."/>
        </authorList>
    </citation>
    <scope>NUCLEOTIDE SEQUENCE [LARGE SCALE GENOMIC DNA]</scope>
    <source>
        <strain evidence="2">RS831</strain>
        <tissue evidence="2">Whole body</tissue>
    </source>
</reference>
<feature type="compositionally biased region" description="Basic and acidic residues" evidence="1">
    <location>
        <begin position="496"/>
        <end position="512"/>
    </location>
</feature>
<sequence length="785" mass="84965">MLMHADAPVLLVPSLCCAHRRISSARRTLGPNRVNFYLCFSVSFLYALPPSLFLQAPSLTRTEHLDVEMARGKAHRRNRARNFRPMDRSPDGHPSPSAPSSRSGTGSRHPVRRWPISAATGRSHKCLVPPESHGEKFVLVVGDSHLRALVDGIVRMPAGGGVTFGFMSTPGASAAELYTEVSHAKIARTPDLVCLLAPSNNLTASRTLPEAAQDFRRLLTLLQSKWSKLFVLDFPPRLTVPVDLQTFLRQDFHRVAAQMGVKYLSVAEHFSLDRLALWARDGVHLSDDGGMVVLASLLWEYSSLQLVEPVVQAPPPASPRPVARQVTPKVVVRGHSVSPRPTNPFEWTCKVSNPKGSGKHSFLKPRPEAECAGQKASPSGADHSPLASWRGRGLEQPAPLPASPVRFSPAILALLDKFYPSDLDCAGAEMPVPAGNKTSRARRRQRTVAASQRAAPRRQTEGPEHVEVKPQPSPARRARRERVPAQGRVGVTPRSPTKDEGMDRPVDQDQQQRGRPAPPGKKISKGKSCSPSCICCQLQPHMDPIITFGLDDDCEMVPAPDSSSFVVLPVSSSEDGITFGSLDVELETSEVQVSAQVPAVGTLKFNSIRGSFHQGSELFGENAGRQCMAISLVAAAKHTVKSVFLWESSDLDSVLLAGDQVYSDLLRQNKITDSAGSLRVTDLPNQAVVEGVELSCVFGEVVSGDVCVNSGELIDDGVLVPLKEALVRMTAQFNTCLLTLCENTCAVIAENGRWALIDSHSRDADGMRAPNGTSIVLFLFCGGCS</sequence>
<dbReference type="OrthoDB" id="8952497at2759"/>
<feature type="region of interest" description="Disordered" evidence="1">
    <location>
        <begin position="429"/>
        <end position="529"/>
    </location>
</feature>
<accession>A0A437BYT2</accession>
<dbReference type="SUPFAM" id="SSF52266">
    <property type="entry name" value="SGNH hydrolase"/>
    <property type="match status" value="1"/>
</dbReference>
<keyword evidence="3" id="KW-1185">Reference proteome</keyword>
<gene>
    <name evidence="2" type="ORF">OJAV_G00234270</name>
</gene>
<feature type="region of interest" description="Disordered" evidence="1">
    <location>
        <begin position="348"/>
        <end position="402"/>
    </location>
</feature>
<dbReference type="AlphaFoldDB" id="A0A437BYT2"/>
<dbReference type="EMBL" id="ML136645">
    <property type="protein sequence ID" value="RVE55637.1"/>
    <property type="molecule type" value="Genomic_DNA"/>
</dbReference>
<name>A0A437BYT2_ORYJA</name>
<evidence type="ECO:0000313" key="3">
    <source>
        <dbReference type="Proteomes" id="UP000283210"/>
    </source>
</evidence>
<evidence type="ECO:0000256" key="1">
    <source>
        <dbReference type="SAM" id="MobiDB-lite"/>
    </source>
</evidence>
<protein>
    <submittedName>
        <fullName evidence="2">Uncharacterized protein</fullName>
    </submittedName>
</protein>
<dbReference type="CDD" id="cd00229">
    <property type="entry name" value="SGNH_hydrolase"/>
    <property type="match status" value="1"/>
</dbReference>
<dbReference type="InterPro" id="IPR036514">
    <property type="entry name" value="SGNH_hydro_sf"/>
</dbReference>
<reference evidence="2 3" key="2">
    <citation type="submission" date="2019-01" db="EMBL/GenBank/DDBJ databases">
        <title>A chromosome length genome reference of the Java medaka (oryzias javanicus).</title>
        <authorList>
            <person name="Herpin A."/>
            <person name="Takehana Y."/>
            <person name="Naruse K."/>
            <person name="Ansai S."/>
            <person name="Kawaguchi M."/>
        </authorList>
    </citation>
    <scope>NUCLEOTIDE SEQUENCE [LARGE SCALE GENOMIC DNA]</scope>
    <source>
        <strain evidence="2">RS831</strain>
        <tissue evidence="2">Whole body</tissue>
    </source>
</reference>
<dbReference type="Gene3D" id="3.40.50.1110">
    <property type="entry name" value="SGNH hydrolase"/>
    <property type="match status" value="1"/>
</dbReference>
<organism evidence="2 3">
    <name type="scientific">Oryzias javanicus</name>
    <name type="common">Javanese ricefish</name>
    <name type="synonym">Aplocheilus javanicus</name>
    <dbReference type="NCBI Taxonomy" id="123683"/>
    <lineage>
        <taxon>Eukaryota</taxon>
        <taxon>Metazoa</taxon>
        <taxon>Chordata</taxon>
        <taxon>Craniata</taxon>
        <taxon>Vertebrata</taxon>
        <taxon>Euteleostomi</taxon>
        <taxon>Actinopterygii</taxon>
        <taxon>Neopterygii</taxon>
        <taxon>Teleostei</taxon>
        <taxon>Neoteleostei</taxon>
        <taxon>Acanthomorphata</taxon>
        <taxon>Ovalentaria</taxon>
        <taxon>Atherinomorphae</taxon>
        <taxon>Beloniformes</taxon>
        <taxon>Adrianichthyidae</taxon>
        <taxon>Oryziinae</taxon>
        <taxon>Oryzias</taxon>
    </lineage>
</organism>
<dbReference type="Gene3D" id="3.90.70.120">
    <property type="match status" value="1"/>
</dbReference>